<keyword evidence="2" id="KW-1185">Reference proteome</keyword>
<dbReference type="WBParaSite" id="ECPE_0000684901-mRNA-1">
    <property type="protein sequence ID" value="ECPE_0000684901-mRNA-1"/>
    <property type="gene ID" value="ECPE_0000684901"/>
</dbReference>
<proteinExistence type="predicted"/>
<dbReference type="Proteomes" id="UP000272942">
    <property type="component" value="Unassembled WGS sequence"/>
</dbReference>
<protein>
    <submittedName>
        <fullName evidence="3">Reverse transcriptase domain-containing protein</fullName>
    </submittedName>
</protein>
<accession>A0A183AIQ1</accession>
<evidence type="ECO:0000313" key="3">
    <source>
        <dbReference type="WBParaSite" id="ECPE_0000684901-mRNA-1"/>
    </source>
</evidence>
<gene>
    <name evidence="1" type="ORF">ECPE_LOCUS6836</name>
</gene>
<evidence type="ECO:0000313" key="1">
    <source>
        <dbReference type="EMBL" id="VDP79460.1"/>
    </source>
</evidence>
<dbReference type="EMBL" id="UZAN01043870">
    <property type="protein sequence ID" value="VDP79460.1"/>
    <property type="molecule type" value="Genomic_DNA"/>
</dbReference>
<reference evidence="3" key="1">
    <citation type="submission" date="2016-06" db="UniProtKB">
        <authorList>
            <consortium name="WormBaseParasite"/>
        </authorList>
    </citation>
    <scope>IDENTIFICATION</scope>
</reference>
<dbReference type="AlphaFoldDB" id="A0A183AIQ1"/>
<name>A0A183AIQ1_9TREM</name>
<sequence>MVTMDVNALFTNVPLLETIAIIRQIVEEKNIHVGLPADELEKLLLLCTHNVKFSFLVQVWMLGHLHRQNGETTALSNKRAHPDLASANYETSEEVFHQIPRQRLRALTPQRLSRKERQKQVLLAASTTALVMAQYDAFGGLPHKNDKMITADHPYTRQRNDVCLIPNCSSQSHEQSAFDGLSSYRGISWHNDAVQNEITGIFQGDLGNYPRELELKWKSKAFDMDSPHDVLTLNKLNLNRDANESPTQFHLDRRDALHSDLKSECSNSTESEEAYVQMSPDRLETCLPFEHPVLVEAAEDQDSEVPNFPPELNMIRQEFRFNSRVPEKSPENMVECKPGGSLQQQLQQLPRVTQNEVLPPPSKLYGAANCLNFASSTFKPFPTGLSIIFLMLESAQTDIN</sequence>
<evidence type="ECO:0000313" key="2">
    <source>
        <dbReference type="Proteomes" id="UP000272942"/>
    </source>
</evidence>
<organism evidence="3">
    <name type="scientific">Echinostoma caproni</name>
    <dbReference type="NCBI Taxonomy" id="27848"/>
    <lineage>
        <taxon>Eukaryota</taxon>
        <taxon>Metazoa</taxon>
        <taxon>Spiralia</taxon>
        <taxon>Lophotrochozoa</taxon>
        <taxon>Platyhelminthes</taxon>
        <taxon>Trematoda</taxon>
        <taxon>Digenea</taxon>
        <taxon>Plagiorchiida</taxon>
        <taxon>Echinostomata</taxon>
        <taxon>Echinostomatoidea</taxon>
        <taxon>Echinostomatidae</taxon>
        <taxon>Echinostoma</taxon>
    </lineage>
</organism>
<reference evidence="1 2" key="2">
    <citation type="submission" date="2018-11" db="EMBL/GenBank/DDBJ databases">
        <authorList>
            <consortium name="Pathogen Informatics"/>
        </authorList>
    </citation>
    <scope>NUCLEOTIDE SEQUENCE [LARGE SCALE GENOMIC DNA]</scope>
    <source>
        <strain evidence="1 2">Egypt</strain>
    </source>
</reference>